<dbReference type="RefSeq" id="XP_009230282.1">
    <property type="nucleotide sequence ID" value="XM_009232018.1"/>
</dbReference>
<sequence length="484" mass="49453">MDVAVAPASGADAPPPLMATYSNTTGFSPPSDGDLDLQWDQTYLRINYIVRNLAGPVPLQLHHRHSYQHLYPGPATHDGAMSDTSSERRRRLEARDPAPATVVAGAGHQPTAGLVGDSPTLGYPTDDPGAAAGGHAAGRPTASVRRWPSLAPERAAEMSTRVSVWTEEVSAQGEEAYCACSAPWAAARLRPPPEGADDEGCSSATARGLLPAALVAGSAGGSSALASPAANTTGPVTGSCKICGRPLDPTGNAAAGGQSDSSCSRGSHAQASQGCPDDDTGRGENGDGGGTKKTKSRVHNLLHRFKRLGRNQRDLQDLINEKNGAGSSNNDGNNDDSGETKAIGGDGSAAPSGQGRDQQPLAAAATTAALAGSSGTLMYRTKAPGNGSPTATPQQPQNQQPGARAPAGQGRRNTSAFGPVAESSGSSTADSSRRRRTRDSAARLERARLQLERLNGHPLPHPPPPTAPPSNPPPAPPSRGSKGK</sequence>
<dbReference type="EnsemblFungi" id="EJT68329">
    <property type="protein sequence ID" value="EJT68329"/>
    <property type="gene ID" value="GGTG_14091"/>
</dbReference>
<dbReference type="GeneID" id="20354549"/>
<dbReference type="eggNOG" id="ENOG502RNGD">
    <property type="taxonomic scope" value="Eukaryota"/>
</dbReference>
<reference evidence="3" key="5">
    <citation type="submission" date="2018-04" db="UniProtKB">
        <authorList>
            <consortium name="EnsemblFungi"/>
        </authorList>
    </citation>
    <scope>IDENTIFICATION</scope>
    <source>
        <strain evidence="3">R3-111a-1</strain>
    </source>
</reference>
<feature type="compositionally biased region" description="Low complexity" evidence="1">
    <location>
        <begin position="421"/>
        <end position="430"/>
    </location>
</feature>
<feature type="region of interest" description="Disordered" evidence="1">
    <location>
        <begin position="1"/>
        <end position="25"/>
    </location>
</feature>
<feature type="compositionally biased region" description="Low complexity" evidence="1">
    <location>
        <begin position="394"/>
        <end position="413"/>
    </location>
</feature>
<evidence type="ECO:0000313" key="3">
    <source>
        <dbReference type="EnsemblFungi" id="EJT68329"/>
    </source>
</evidence>
<dbReference type="HOGENOM" id="CLU_563864_0_0_1"/>
<keyword evidence="4" id="KW-1185">Reference proteome</keyword>
<dbReference type="Proteomes" id="UP000006039">
    <property type="component" value="Unassembled WGS sequence"/>
</dbReference>
<reference evidence="2" key="3">
    <citation type="submission" date="2010-09" db="EMBL/GenBank/DDBJ databases">
        <title>Annotation of Gaeumannomyces graminis var. tritici R3-111a-1.</title>
        <authorList>
            <consortium name="The Broad Institute Genome Sequencing Platform"/>
            <person name="Ma L.-J."/>
            <person name="Dead R."/>
            <person name="Young S.K."/>
            <person name="Zeng Q."/>
            <person name="Gargeya S."/>
            <person name="Fitzgerald M."/>
            <person name="Haas B."/>
            <person name="Abouelleil A."/>
            <person name="Alvarado L."/>
            <person name="Arachchi H.M."/>
            <person name="Berlin A."/>
            <person name="Brown A."/>
            <person name="Chapman S.B."/>
            <person name="Chen Z."/>
            <person name="Dunbar C."/>
            <person name="Freedman E."/>
            <person name="Gearin G."/>
            <person name="Gellesch M."/>
            <person name="Goldberg J."/>
            <person name="Griggs A."/>
            <person name="Gujja S."/>
            <person name="Heiman D."/>
            <person name="Howarth C."/>
            <person name="Larson L."/>
            <person name="Lui A."/>
            <person name="MacDonald P.J.P."/>
            <person name="Mehta T."/>
            <person name="Montmayeur A."/>
            <person name="Murphy C."/>
            <person name="Neiman D."/>
            <person name="Pearson M."/>
            <person name="Priest M."/>
            <person name="Roberts A."/>
            <person name="Saif S."/>
            <person name="Shea T."/>
            <person name="Shenoy N."/>
            <person name="Sisk P."/>
            <person name="Stolte C."/>
            <person name="Sykes S."/>
            <person name="Yandava C."/>
            <person name="Wortman J."/>
            <person name="Nusbaum C."/>
            <person name="Birren B."/>
        </authorList>
    </citation>
    <scope>NUCLEOTIDE SEQUENCE</scope>
    <source>
        <strain evidence="2">R3-111a-1</strain>
    </source>
</reference>
<feature type="compositionally biased region" description="Basic and acidic residues" evidence="1">
    <location>
        <begin position="438"/>
        <end position="455"/>
    </location>
</feature>
<reference evidence="2" key="2">
    <citation type="submission" date="2010-07" db="EMBL/GenBank/DDBJ databases">
        <authorList>
            <consortium name="The Broad Institute Genome Sequencing Platform"/>
            <consortium name="Broad Institute Genome Sequencing Center for Infectious Disease"/>
            <person name="Ma L.-J."/>
            <person name="Dead R."/>
            <person name="Young S."/>
            <person name="Zeng Q."/>
            <person name="Koehrsen M."/>
            <person name="Alvarado L."/>
            <person name="Berlin A."/>
            <person name="Chapman S.B."/>
            <person name="Chen Z."/>
            <person name="Freedman E."/>
            <person name="Gellesch M."/>
            <person name="Goldberg J."/>
            <person name="Griggs A."/>
            <person name="Gujja S."/>
            <person name="Heilman E.R."/>
            <person name="Heiman D."/>
            <person name="Hepburn T."/>
            <person name="Howarth C."/>
            <person name="Jen D."/>
            <person name="Larson L."/>
            <person name="Mehta T."/>
            <person name="Neiman D."/>
            <person name="Pearson M."/>
            <person name="Roberts A."/>
            <person name="Saif S."/>
            <person name="Shea T."/>
            <person name="Shenoy N."/>
            <person name="Sisk P."/>
            <person name="Stolte C."/>
            <person name="Sykes S."/>
            <person name="Walk T."/>
            <person name="White J."/>
            <person name="Yandava C."/>
            <person name="Haas B."/>
            <person name="Nusbaum C."/>
            <person name="Birren B."/>
        </authorList>
    </citation>
    <scope>NUCLEOTIDE SEQUENCE</scope>
    <source>
        <strain evidence="2">R3-111a-1</strain>
    </source>
</reference>
<feature type="compositionally biased region" description="Pro residues" evidence="1">
    <location>
        <begin position="459"/>
        <end position="477"/>
    </location>
</feature>
<protein>
    <submittedName>
        <fullName evidence="2 3">Uncharacterized protein</fullName>
    </submittedName>
</protein>
<gene>
    <name evidence="3" type="primary">20354549</name>
    <name evidence="2" type="ORF">GGTG_14091</name>
</gene>
<evidence type="ECO:0000256" key="1">
    <source>
        <dbReference type="SAM" id="MobiDB-lite"/>
    </source>
</evidence>
<evidence type="ECO:0000313" key="2">
    <source>
        <dbReference type="EMBL" id="EJT68329.1"/>
    </source>
</evidence>
<organism evidence="2">
    <name type="scientific">Gaeumannomyces tritici (strain R3-111a-1)</name>
    <name type="common">Wheat and barley take-all root rot fungus</name>
    <name type="synonym">Gaeumannomyces graminis var. tritici</name>
    <dbReference type="NCBI Taxonomy" id="644352"/>
    <lineage>
        <taxon>Eukaryota</taxon>
        <taxon>Fungi</taxon>
        <taxon>Dikarya</taxon>
        <taxon>Ascomycota</taxon>
        <taxon>Pezizomycotina</taxon>
        <taxon>Sordariomycetes</taxon>
        <taxon>Sordariomycetidae</taxon>
        <taxon>Magnaporthales</taxon>
        <taxon>Magnaporthaceae</taxon>
        <taxon>Gaeumannomyces</taxon>
    </lineage>
</organism>
<feature type="compositionally biased region" description="Low complexity" evidence="1">
    <location>
        <begin position="361"/>
        <end position="377"/>
    </location>
</feature>
<dbReference type="EMBL" id="GL385527">
    <property type="protein sequence ID" value="EJT68329.1"/>
    <property type="molecule type" value="Genomic_DNA"/>
</dbReference>
<proteinExistence type="predicted"/>
<feature type="region of interest" description="Disordered" evidence="1">
    <location>
        <begin position="251"/>
        <end position="297"/>
    </location>
</feature>
<feature type="compositionally biased region" description="Polar residues" evidence="1">
    <location>
        <begin position="258"/>
        <end position="273"/>
    </location>
</feature>
<reference evidence="4" key="1">
    <citation type="submission" date="2010-07" db="EMBL/GenBank/DDBJ databases">
        <title>The genome sequence of Gaeumannomyces graminis var. tritici strain R3-111a-1.</title>
        <authorList>
            <consortium name="The Broad Institute Genome Sequencing Platform"/>
            <person name="Ma L.-J."/>
            <person name="Dead R."/>
            <person name="Young S."/>
            <person name="Zeng Q."/>
            <person name="Koehrsen M."/>
            <person name="Alvarado L."/>
            <person name="Berlin A."/>
            <person name="Chapman S.B."/>
            <person name="Chen Z."/>
            <person name="Freedman E."/>
            <person name="Gellesch M."/>
            <person name="Goldberg J."/>
            <person name="Griggs A."/>
            <person name="Gujja S."/>
            <person name="Heilman E.R."/>
            <person name="Heiman D."/>
            <person name="Hepburn T."/>
            <person name="Howarth C."/>
            <person name="Jen D."/>
            <person name="Larson L."/>
            <person name="Mehta T."/>
            <person name="Neiman D."/>
            <person name="Pearson M."/>
            <person name="Roberts A."/>
            <person name="Saif S."/>
            <person name="Shea T."/>
            <person name="Shenoy N."/>
            <person name="Sisk P."/>
            <person name="Stolte C."/>
            <person name="Sykes S."/>
            <person name="Walk T."/>
            <person name="White J."/>
            <person name="Yandava C."/>
            <person name="Haas B."/>
            <person name="Nusbaum C."/>
            <person name="Birren B."/>
        </authorList>
    </citation>
    <scope>NUCLEOTIDE SEQUENCE [LARGE SCALE GENOMIC DNA]</scope>
    <source>
        <strain evidence="4">R3-111a-1</strain>
    </source>
</reference>
<evidence type="ECO:0000313" key="4">
    <source>
        <dbReference type="Proteomes" id="UP000006039"/>
    </source>
</evidence>
<dbReference type="AlphaFoldDB" id="J3PKM8"/>
<feature type="region of interest" description="Disordered" evidence="1">
    <location>
        <begin position="320"/>
        <end position="484"/>
    </location>
</feature>
<reference evidence="3" key="4">
    <citation type="journal article" date="2015" name="G3 (Bethesda)">
        <title>Genome sequences of three phytopathogenic species of the Magnaporthaceae family of fungi.</title>
        <authorList>
            <person name="Okagaki L.H."/>
            <person name="Nunes C.C."/>
            <person name="Sailsbery J."/>
            <person name="Clay B."/>
            <person name="Brown D."/>
            <person name="John T."/>
            <person name="Oh Y."/>
            <person name="Young N."/>
            <person name="Fitzgerald M."/>
            <person name="Haas B.J."/>
            <person name="Zeng Q."/>
            <person name="Young S."/>
            <person name="Adiconis X."/>
            <person name="Fan L."/>
            <person name="Levin J.Z."/>
            <person name="Mitchell T.K."/>
            <person name="Okubara P.A."/>
            <person name="Farman M.L."/>
            <person name="Kohn L.M."/>
            <person name="Birren B."/>
            <person name="Ma L.-J."/>
            <person name="Dean R.A."/>
        </authorList>
    </citation>
    <scope>NUCLEOTIDE SEQUENCE</scope>
    <source>
        <strain evidence="3">R3-111a-1</strain>
    </source>
</reference>
<name>J3PKM8_GAET3</name>
<feature type="region of interest" description="Disordered" evidence="1">
    <location>
        <begin position="70"/>
        <end position="143"/>
    </location>
</feature>
<accession>J3PKM8</accession>
<dbReference type="VEuPathDB" id="FungiDB:GGTG_14091"/>
<dbReference type="OrthoDB" id="5238924at2759"/>